<dbReference type="Proteomes" id="UP000183046">
    <property type="component" value="Unassembled WGS sequence"/>
</dbReference>
<dbReference type="EMBL" id="FMWB01000024">
    <property type="protein sequence ID" value="SCZ48381.1"/>
    <property type="molecule type" value="Genomic_DNA"/>
</dbReference>
<proteinExistence type="predicted"/>
<organism evidence="3 4">
    <name type="scientific">Pseudomonas oryzihabitans</name>
    <dbReference type="NCBI Taxonomy" id="47885"/>
    <lineage>
        <taxon>Bacteria</taxon>
        <taxon>Pseudomonadati</taxon>
        <taxon>Pseudomonadota</taxon>
        <taxon>Gammaproteobacteria</taxon>
        <taxon>Pseudomonadales</taxon>
        <taxon>Pseudomonadaceae</taxon>
        <taxon>Pseudomonas</taxon>
    </lineage>
</organism>
<feature type="domain" description="Tyr recombinase" evidence="2">
    <location>
        <begin position="231"/>
        <end position="434"/>
    </location>
</feature>
<evidence type="ECO:0000256" key="1">
    <source>
        <dbReference type="ARBA" id="ARBA00023172"/>
    </source>
</evidence>
<dbReference type="InterPro" id="IPR002104">
    <property type="entry name" value="Integrase_catalytic"/>
</dbReference>
<dbReference type="AlphaFoldDB" id="A0A1G5PGS1"/>
<keyword evidence="1" id="KW-0233">DNA recombination</keyword>
<dbReference type="InterPro" id="IPR011010">
    <property type="entry name" value="DNA_brk_join_enz"/>
</dbReference>
<reference evidence="4" key="1">
    <citation type="submission" date="2016-10" db="EMBL/GenBank/DDBJ databases">
        <authorList>
            <person name="de Groot N.N."/>
        </authorList>
    </citation>
    <scope>NUCLEOTIDE SEQUENCE [LARGE SCALE GENOMIC DNA]</scope>
    <source>
        <strain evidence="4">DSM 15758</strain>
    </source>
</reference>
<dbReference type="InterPro" id="IPR013762">
    <property type="entry name" value="Integrase-like_cat_sf"/>
</dbReference>
<evidence type="ECO:0000313" key="4">
    <source>
        <dbReference type="Proteomes" id="UP000183046"/>
    </source>
</evidence>
<dbReference type="OrthoDB" id="8714551at2"/>
<sequence length="576" mass="65888">MDSSEFDLTFPMLEYGATETPWDLRPLLFRGGAAAKVKHVGRQIAQGELGSPLPERFELVTQLHEHMTDDLAGGGSRFSVQNKISALRRFFAWIDSENVNLSLETAADTFIRWTDHLLQRHRVERNFSDGSLYDLTRLTATMLDRALDRQASLSKSTRIRKPRGKGKVHTSKADKQNLQNTFAFGHLLADVCEALTWRGTMAPLPVCISLRTGQVLELWSGLQSPEKVAARRTRPQNQAQIEASLAARAAHDADRTLRTRFPIVNLRIESELLMFIAQTGLNLQQAHTLRVEQFHYTSHIDGYQVRTYKNRREGEVLFEIFASYREWFERYLEWRSEWFPNEPDGLLFPLIRSGGRILEEATQFTNVTRICRELGIPIVRPRKLRGTRINWLLRESQNPQQVAELAQHTVQTLIRVYADPHPQIAMVEITRFHQQTDPSLSPPAPGRCVSATPEPVGTMPKNGPRPDCINAAGCLFCTQHRDIESEDHVWSLGSLRHLKSLELARYRPSSSGKHLTTEHPALLVIDRLTAKLRFFEESSEVRRLWVEEARARISEGDYHPAWDGFIRLAELRQRSA</sequence>
<name>A0A1G5PGS1_9PSED</name>
<dbReference type="GO" id="GO:0006310">
    <property type="term" value="P:DNA recombination"/>
    <property type="evidence" value="ECO:0007669"/>
    <property type="project" value="UniProtKB-KW"/>
</dbReference>
<dbReference type="GO" id="GO:0015074">
    <property type="term" value="P:DNA integration"/>
    <property type="evidence" value="ECO:0007669"/>
    <property type="project" value="InterPro"/>
</dbReference>
<gene>
    <name evidence="3" type="ORF">SAMN05216279_1242</name>
</gene>
<dbReference type="GO" id="GO:0003677">
    <property type="term" value="F:DNA binding"/>
    <property type="evidence" value="ECO:0007669"/>
    <property type="project" value="InterPro"/>
</dbReference>
<protein>
    <submittedName>
        <fullName evidence="3">Phage integrase family protein</fullName>
    </submittedName>
</protein>
<dbReference type="Gene3D" id="1.10.443.10">
    <property type="entry name" value="Intergrase catalytic core"/>
    <property type="match status" value="1"/>
</dbReference>
<evidence type="ECO:0000259" key="2">
    <source>
        <dbReference type="PROSITE" id="PS51898"/>
    </source>
</evidence>
<dbReference type="RefSeq" id="WP_034039553.1">
    <property type="nucleotide sequence ID" value="NZ_FMWB01000024.1"/>
</dbReference>
<dbReference type="SUPFAM" id="SSF56349">
    <property type="entry name" value="DNA breaking-rejoining enzymes"/>
    <property type="match status" value="1"/>
</dbReference>
<dbReference type="PROSITE" id="PS51898">
    <property type="entry name" value="TYR_RECOMBINASE"/>
    <property type="match status" value="1"/>
</dbReference>
<dbReference type="GeneID" id="72421002"/>
<accession>A0A1G5PGS1</accession>
<evidence type="ECO:0000313" key="3">
    <source>
        <dbReference type="EMBL" id="SCZ48381.1"/>
    </source>
</evidence>
<comment type="caution">
    <text evidence="3">The sequence shown here is derived from an EMBL/GenBank/DDBJ whole genome shotgun (WGS) entry which is preliminary data.</text>
</comment>